<dbReference type="Proteomes" id="UP000061974">
    <property type="component" value="Chromosome"/>
</dbReference>
<keyword evidence="2" id="KW-0378">Hydrolase</keyword>
<sequence length="758" mass="87058">MLTIQNIIDDPNPRTTIGEIIEELHKNGPVNSKIIERLTYYKEFHQECFSEFEEKIISVLGLFYKNTEPSNIYSFILGAIGHKYKSLYGEYLTPVQASIRHAVEENKFISISAPTSAGKSFSIKDYINHQTGDAVIIVPSRALIAEYVENLREYFGNNKGVMISPFVDYVYTARKLRRIFVLTPERTKDLSGVNHRLNIELFFFDEAQVSEEQDRGVIFDATVRRVQKLFPQAKFIFAHPFVDNPEAQFKKHDIDAPNSYSRSYTHNTVGKIFIHEHKNGNDYYFSPYSSKGYLLAKSAPYEGKFEDFAFSGNKSVLVYVSKKSVYDGKFINKFKKYTSNFSLIEDKNARSIIKMVENILGANNKNHISRMVELLKIGVVIHHGSVPLEVRYLVERFIKGGYARICFATSTLAQGINMPFDIVWLANMRMNGDSEQKRCLAFKNLIGRSGRLSKDKKFDYGYVYTHNAKLLSSRVRSSFRLEEQSVLEHPVDHNNDNYELVQSIIDGTFNEDINLPVSKIERLKHEKVIESIICILDVVFHGTFGERLSGVQNKDVRELIKSKFLIIYEASLGRLLLDGELNVFNTAIEIIFHVIAGRSFKEIVGIRYSYISDRDGENNGIPRFSQPANKLPDSTLNRSYSLFRSSKSNEVNYDTIVFDTYDYLDTVISFSLTDVFIGAFKIYLADTNDKRAKEFIDFLKYGTTDYTSIMLMRYGIAPEDVADITPYVDYISEERIELNSAILLSDEELLQKVKWYLP</sequence>
<dbReference type="InterPro" id="IPR050474">
    <property type="entry name" value="Hel308_SKI2-like"/>
</dbReference>
<keyword evidence="9" id="KW-1185">Reference proteome</keyword>
<evidence type="ECO:0000313" key="7">
    <source>
        <dbReference type="EMBL" id="STD00805.1"/>
    </source>
</evidence>
<evidence type="ECO:0000256" key="1">
    <source>
        <dbReference type="ARBA" id="ARBA00022741"/>
    </source>
</evidence>
<dbReference type="KEGG" id="cui:AFK65_04270"/>
<reference evidence="8" key="1">
    <citation type="submission" date="2015-07" db="EMBL/GenBank/DDBJ databases">
        <authorList>
            <person name="Moine D."/>
            <person name="Kassam M."/>
        </authorList>
    </citation>
    <scope>NUCLEOTIDE SEQUENCE [LARGE SCALE GENOMIC DNA]</scope>
    <source>
        <strain evidence="8">NCTC 9529</strain>
    </source>
</reference>
<dbReference type="InterPro" id="IPR011545">
    <property type="entry name" value="DEAD/DEAH_box_helicase_dom"/>
</dbReference>
<accession>A0AAC8ZQW7</accession>
<keyword evidence="4" id="KW-0067">ATP-binding</keyword>
<evidence type="ECO:0000313" key="8">
    <source>
        <dbReference type="Proteomes" id="UP000061974"/>
    </source>
</evidence>
<evidence type="ECO:0000256" key="4">
    <source>
        <dbReference type="ARBA" id="ARBA00022840"/>
    </source>
</evidence>
<organism evidence="6 8">
    <name type="scientific">Cronobacter universalis NCTC 9529</name>
    <dbReference type="NCBI Taxonomy" id="1074000"/>
    <lineage>
        <taxon>Bacteria</taxon>
        <taxon>Pseudomonadati</taxon>
        <taxon>Pseudomonadota</taxon>
        <taxon>Gammaproteobacteria</taxon>
        <taxon>Enterobacterales</taxon>
        <taxon>Enterobacteriaceae</taxon>
        <taxon>Cronobacter</taxon>
    </lineage>
</organism>
<evidence type="ECO:0000256" key="2">
    <source>
        <dbReference type="ARBA" id="ARBA00022801"/>
    </source>
</evidence>
<feature type="domain" description="Helicase ATP-binding" evidence="5">
    <location>
        <begin position="100"/>
        <end position="241"/>
    </location>
</feature>
<proteinExistence type="predicted"/>
<dbReference type="Proteomes" id="UP000254849">
    <property type="component" value="Unassembled WGS sequence"/>
</dbReference>
<dbReference type="EMBL" id="UFYH01000001">
    <property type="protein sequence ID" value="STD00805.1"/>
    <property type="molecule type" value="Genomic_DNA"/>
</dbReference>
<dbReference type="EMBL" id="CP012257">
    <property type="protein sequence ID" value="ALB53917.1"/>
    <property type="molecule type" value="Genomic_DNA"/>
</dbReference>
<dbReference type="PANTHER" id="PTHR47961:SF6">
    <property type="entry name" value="DNA-DIRECTED DNA POLYMERASE"/>
    <property type="match status" value="1"/>
</dbReference>
<keyword evidence="3 6" id="KW-0347">Helicase</keyword>
<reference evidence="6 8" key="3">
    <citation type="journal article" date="2016" name="Genome Announc.">
        <title>Fully Closed Genome Sequences of Five Type Strains of the Genus Cronobacter and One Cronobacter sakazakii Strain.</title>
        <authorList>
            <person name="Moine D."/>
            <person name="Kassam M."/>
            <person name="Baert L."/>
            <person name="Tang Y."/>
            <person name="Barretto C."/>
            <person name="Ngom Bru C."/>
            <person name="Klijn A."/>
            <person name="Descombes P."/>
        </authorList>
    </citation>
    <scope>NUCLEOTIDE SEQUENCE [LARGE SCALE GENOMIC DNA]</scope>
    <source>
        <strain evidence="6 8">NCTC 9529</strain>
    </source>
</reference>
<dbReference type="SMART" id="SM00487">
    <property type="entry name" value="DEXDc"/>
    <property type="match status" value="1"/>
</dbReference>
<dbReference type="GO" id="GO:0003676">
    <property type="term" value="F:nucleic acid binding"/>
    <property type="evidence" value="ECO:0007669"/>
    <property type="project" value="InterPro"/>
</dbReference>
<evidence type="ECO:0000256" key="3">
    <source>
        <dbReference type="ARBA" id="ARBA00022806"/>
    </source>
</evidence>
<dbReference type="PANTHER" id="PTHR47961">
    <property type="entry name" value="DNA POLYMERASE THETA, PUTATIVE (AFU_ORTHOLOGUE AFUA_1G05260)-RELATED"/>
    <property type="match status" value="1"/>
</dbReference>
<evidence type="ECO:0000313" key="6">
    <source>
        <dbReference type="EMBL" id="ALB53917.1"/>
    </source>
</evidence>
<evidence type="ECO:0000259" key="5">
    <source>
        <dbReference type="PROSITE" id="PS51192"/>
    </source>
</evidence>
<dbReference type="AlphaFoldDB" id="A0AAC8ZQW7"/>
<dbReference type="RefSeq" id="WP_038857917.1">
    <property type="nucleotide sequence ID" value="NZ_AJKW01000011.1"/>
</dbReference>
<reference evidence="8" key="2">
    <citation type="submission" date="2015-09" db="EMBL/GenBank/DDBJ databases">
        <title>Cronobacter genome sequencing and assembly.</title>
        <authorList>
            <person name="Descombes P."/>
            <person name="Baert L."/>
            <person name="Ngom-Bru C."/>
            <person name="Barretto C."/>
        </authorList>
    </citation>
    <scope>NUCLEOTIDE SEQUENCE [LARGE SCALE GENOMIC DNA]</scope>
    <source>
        <strain evidence="8">NCTC 9529</strain>
    </source>
</reference>
<name>A0AAC8ZQW7_9ENTR</name>
<gene>
    <name evidence="6" type="ORF">AFK65_04270</name>
    <name evidence="7" type="ORF">NCTC9529_00882</name>
</gene>
<dbReference type="Gene3D" id="3.40.50.300">
    <property type="entry name" value="P-loop containing nucleotide triphosphate hydrolases"/>
    <property type="match status" value="2"/>
</dbReference>
<dbReference type="Pfam" id="PF00270">
    <property type="entry name" value="DEAD"/>
    <property type="match status" value="1"/>
</dbReference>
<dbReference type="InterPro" id="IPR027417">
    <property type="entry name" value="P-loop_NTPase"/>
</dbReference>
<dbReference type="GO" id="GO:0004386">
    <property type="term" value="F:helicase activity"/>
    <property type="evidence" value="ECO:0007669"/>
    <property type="project" value="UniProtKB-KW"/>
</dbReference>
<dbReference type="InterPro" id="IPR014001">
    <property type="entry name" value="Helicase_ATP-bd"/>
</dbReference>
<dbReference type="PROSITE" id="PS51192">
    <property type="entry name" value="HELICASE_ATP_BIND_1"/>
    <property type="match status" value="1"/>
</dbReference>
<dbReference type="SUPFAM" id="SSF52540">
    <property type="entry name" value="P-loop containing nucleoside triphosphate hydrolases"/>
    <property type="match status" value="1"/>
</dbReference>
<dbReference type="InterPro" id="IPR001650">
    <property type="entry name" value="Helicase_C-like"/>
</dbReference>
<keyword evidence="1" id="KW-0547">Nucleotide-binding</keyword>
<dbReference type="GO" id="GO:0005524">
    <property type="term" value="F:ATP binding"/>
    <property type="evidence" value="ECO:0007669"/>
    <property type="project" value="UniProtKB-KW"/>
</dbReference>
<reference evidence="7 9" key="4">
    <citation type="submission" date="2018-06" db="EMBL/GenBank/DDBJ databases">
        <authorList>
            <consortium name="Pathogen Informatics"/>
            <person name="Doyle S."/>
        </authorList>
    </citation>
    <scope>NUCLEOTIDE SEQUENCE [LARGE SCALE GENOMIC DNA]</scope>
    <source>
        <strain evidence="9">NCTC 9529</strain>
        <strain evidence="7">NCTC9529</strain>
    </source>
</reference>
<dbReference type="SMART" id="SM00490">
    <property type="entry name" value="HELICc"/>
    <property type="match status" value="1"/>
</dbReference>
<dbReference type="GO" id="GO:0016787">
    <property type="term" value="F:hydrolase activity"/>
    <property type="evidence" value="ECO:0007669"/>
    <property type="project" value="UniProtKB-KW"/>
</dbReference>
<evidence type="ECO:0000313" key="9">
    <source>
        <dbReference type="Proteomes" id="UP000254849"/>
    </source>
</evidence>
<protein>
    <submittedName>
        <fullName evidence="6 7">Helicase</fullName>
    </submittedName>
</protein>